<feature type="domain" description="GHMP kinase N-terminal" evidence="11">
    <location>
        <begin position="73"/>
        <end position="154"/>
    </location>
</feature>
<comment type="pathway">
    <text evidence="10">Isoprenoid biosynthesis; isopentenyl diphosphate biosynthesis via DXP pathway; isopentenyl diphosphate from 1-deoxy-D-xylulose 5-phosphate: step 3/6.</text>
</comment>
<organism evidence="13 14">
    <name type="scientific">Saccharibacter floricola DSM 15669</name>
    <dbReference type="NCBI Taxonomy" id="1123227"/>
    <lineage>
        <taxon>Bacteria</taxon>
        <taxon>Pseudomonadati</taxon>
        <taxon>Pseudomonadota</taxon>
        <taxon>Alphaproteobacteria</taxon>
        <taxon>Acetobacterales</taxon>
        <taxon>Acetobacteraceae</taxon>
        <taxon>Saccharibacter</taxon>
    </lineage>
</organism>
<dbReference type="Proteomes" id="UP001062901">
    <property type="component" value="Unassembled WGS sequence"/>
</dbReference>
<accession>A0ABQ0P0H6</accession>
<comment type="function">
    <text evidence="10">Catalyzes the phosphorylation of the position 2 hydroxy group of 4-diphosphocytidyl-2C-methyl-D-erythritol.</text>
</comment>
<keyword evidence="5 10" id="KW-0547">Nucleotide-binding</keyword>
<dbReference type="PANTHER" id="PTHR43527:SF2">
    <property type="entry name" value="4-DIPHOSPHOCYTIDYL-2-C-METHYL-D-ERYTHRITOL KINASE, CHLOROPLASTIC"/>
    <property type="match status" value="1"/>
</dbReference>
<keyword evidence="8 10" id="KW-0414">Isoprene biosynthesis</keyword>
<dbReference type="Pfam" id="PF00288">
    <property type="entry name" value="GHMP_kinases_N"/>
    <property type="match status" value="1"/>
</dbReference>
<name>A0ABQ0P0H6_9PROT</name>
<dbReference type="InterPro" id="IPR020568">
    <property type="entry name" value="Ribosomal_Su5_D2-typ_SF"/>
</dbReference>
<evidence type="ECO:0000256" key="3">
    <source>
        <dbReference type="ARBA" id="ARBA00017473"/>
    </source>
</evidence>
<comment type="similarity">
    <text evidence="1 10">Belongs to the GHMP kinase family. IspE subfamily.</text>
</comment>
<dbReference type="InterPro" id="IPR006204">
    <property type="entry name" value="GHMP_kinase_N_dom"/>
</dbReference>
<dbReference type="HAMAP" id="MF_00061">
    <property type="entry name" value="IspE"/>
    <property type="match status" value="1"/>
</dbReference>
<sequence length="301" mass="32277">MVLLNDTAHAKINLFLHITGRRDDGYHLVDSLAIFAGAADQLNLDNATNDEGTLATLTIDGPFASRLTHEDDNLITRAAQLLYNAARQHGHDGASMLPVTFHLHKALPVASGIGGGSADAACALRLLSRYWQVPHNDVVELAPQLGADVPVCLTQQATRMEGIGDVLTPVPPLPSMGMLLVNPGVAVSTPSIFKRLASTGGIPERAPLSFPKDGWHSIHDLVAFLNTTNNDLQPHAIAQEPVIQTVLDTLADLPDVRFVRMSGSGATCFALFDTEEAAQNAHHSLSTKPETQKWWSWAGQA</sequence>
<evidence type="ECO:0000256" key="4">
    <source>
        <dbReference type="ARBA" id="ARBA00022679"/>
    </source>
</evidence>
<dbReference type="NCBIfam" id="TIGR00154">
    <property type="entry name" value="ispE"/>
    <property type="match status" value="1"/>
</dbReference>
<dbReference type="PIRSF" id="PIRSF010376">
    <property type="entry name" value="IspE"/>
    <property type="match status" value="1"/>
</dbReference>
<keyword evidence="6 10" id="KW-0418">Kinase</keyword>
<evidence type="ECO:0000256" key="8">
    <source>
        <dbReference type="ARBA" id="ARBA00023229"/>
    </source>
</evidence>
<dbReference type="NCBIfam" id="NF011202">
    <property type="entry name" value="PRK14608.1"/>
    <property type="match status" value="1"/>
</dbReference>
<dbReference type="RefSeq" id="WP_018980810.1">
    <property type="nucleotide sequence ID" value="NZ_BAQD01000087.1"/>
</dbReference>
<dbReference type="EC" id="2.7.1.148" evidence="2 10"/>
<evidence type="ECO:0000256" key="6">
    <source>
        <dbReference type="ARBA" id="ARBA00022777"/>
    </source>
</evidence>
<dbReference type="SUPFAM" id="SSF54211">
    <property type="entry name" value="Ribosomal protein S5 domain 2-like"/>
    <property type="match status" value="1"/>
</dbReference>
<dbReference type="Gene3D" id="3.30.70.890">
    <property type="entry name" value="GHMP kinase, C-terminal domain"/>
    <property type="match status" value="1"/>
</dbReference>
<dbReference type="Pfam" id="PF08544">
    <property type="entry name" value="GHMP_kinases_C"/>
    <property type="match status" value="1"/>
</dbReference>
<dbReference type="InterPro" id="IPR013750">
    <property type="entry name" value="GHMP_kinase_C_dom"/>
</dbReference>
<dbReference type="PANTHER" id="PTHR43527">
    <property type="entry name" value="4-DIPHOSPHOCYTIDYL-2-C-METHYL-D-ERYTHRITOL KINASE, CHLOROPLASTIC"/>
    <property type="match status" value="1"/>
</dbReference>
<reference evidence="13" key="1">
    <citation type="submission" date="2013-04" db="EMBL/GenBank/DDBJ databases">
        <title>The genome sequencing project of 58 acetic acid bacteria.</title>
        <authorList>
            <person name="Okamoto-Kainuma A."/>
            <person name="Ishikawa M."/>
            <person name="Umino S."/>
            <person name="Koizumi Y."/>
            <person name="Shiwa Y."/>
            <person name="Yoshikawa H."/>
            <person name="Matsutani M."/>
            <person name="Matsushita K."/>
        </authorList>
    </citation>
    <scope>NUCLEOTIDE SEQUENCE</scope>
    <source>
        <strain evidence="13">DSM 15669</strain>
    </source>
</reference>
<evidence type="ECO:0000256" key="2">
    <source>
        <dbReference type="ARBA" id="ARBA00012052"/>
    </source>
</evidence>
<evidence type="ECO:0000313" key="13">
    <source>
        <dbReference type="EMBL" id="GBQ08252.1"/>
    </source>
</evidence>
<feature type="binding site" evidence="10">
    <location>
        <begin position="108"/>
        <end position="118"/>
    </location>
    <ligand>
        <name>ATP</name>
        <dbReference type="ChEBI" id="CHEBI:30616"/>
    </ligand>
</feature>
<evidence type="ECO:0000256" key="5">
    <source>
        <dbReference type="ARBA" id="ARBA00022741"/>
    </source>
</evidence>
<keyword evidence="14" id="KW-1185">Reference proteome</keyword>
<evidence type="ECO:0000259" key="11">
    <source>
        <dbReference type="Pfam" id="PF00288"/>
    </source>
</evidence>
<feature type="active site" evidence="10">
    <location>
        <position position="11"/>
    </location>
</feature>
<evidence type="ECO:0000256" key="10">
    <source>
        <dbReference type="HAMAP-Rule" id="MF_00061"/>
    </source>
</evidence>
<evidence type="ECO:0000256" key="1">
    <source>
        <dbReference type="ARBA" id="ARBA00009684"/>
    </source>
</evidence>
<evidence type="ECO:0000313" key="14">
    <source>
        <dbReference type="Proteomes" id="UP001062901"/>
    </source>
</evidence>
<comment type="catalytic activity">
    <reaction evidence="10">
        <text>4-CDP-2-C-methyl-D-erythritol + ATP = 4-CDP-2-C-methyl-D-erythritol 2-phosphate + ADP + H(+)</text>
        <dbReference type="Rhea" id="RHEA:18437"/>
        <dbReference type="ChEBI" id="CHEBI:15378"/>
        <dbReference type="ChEBI" id="CHEBI:30616"/>
        <dbReference type="ChEBI" id="CHEBI:57823"/>
        <dbReference type="ChEBI" id="CHEBI:57919"/>
        <dbReference type="ChEBI" id="CHEBI:456216"/>
        <dbReference type="EC" id="2.7.1.148"/>
    </reaction>
</comment>
<keyword evidence="4 10" id="KW-0808">Transferase</keyword>
<evidence type="ECO:0000256" key="7">
    <source>
        <dbReference type="ARBA" id="ARBA00022840"/>
    </source>
</evidence>
<proteinExistence type="inferred from homology"/>
<dbReference type="InterPro" id="IPR036554">
    <property type="entry name" value="GHMP_kinase_C_sf"/>
</dbReference>
<evidence type="ECO:0000259" key="12">
    <source>
        <dbReference type="Pfam" id="PF08544"/>
    </source>
</evidence>
<keyword evidence="7 10" id="KW-0067">ATP-binding</keyword>
<dbReference type="SUPFAM" id="SSF55060">
    <property type="entry name" value="GHMP Kinase, C-terminal domain"/>
    <property type="match status" value="1"/>
</dbReference>
<comment type="caution">
    <text evidence="13">The sequence shown here is derived from an EMBL/GenBank/DDBJ whole genome shotgun (WGS) entry which is preliminary data.</text>
</comment>
<dbReference type="Gene3D" id="3.30.230.10">
    <property type="match status" value="1"/>
</dbReference>
<dbReference type="InterPro" id="IPR014721">
    <property type="entry name" value="Ribsml_uS5_D2-typ_fold_subgr"/>
</dbReference>
<feature type="domain" description="GHMP kinase C-terminal" evidence="12">
    <location>
        <begin position="229"/>
        <end position="287"/>
    </location>
</feature>
<dbReference type="EMBL" id="BAQD01000087">
    <property type="protein sequence ID" value="GBQ08252.1"/>
    <property type="molecule type" value="Genomic_DNA"/>
</dbReference>
<evidence type="ECO:0000256" key="9">
    <source>
        <dbReference type="ARBA" id="ARBA00032554"/>
    </source>
</evidence>
<gene>
    <name evidence="10" type="primary">ispE</name>
    <name evidence="13" type="ORF">AA15669_1701</name>
</gene>
<dbReference type="GO" id="GO:0016301">
    <property type="term" value="F:kinase activity"/>
    <property type="evidence" value="ECO:0007669"/>
    <property type="project" value="UniProtKB-KW"/>
</dbReference>
<protein>
    <recommendedName>
        <fullName evidence="3 10">4-diphosphocytidyl-2-C-methyl-D-erythritol kinase</fullName>
        <shortName evidence="10">CMK</shortName>
        <ecNumber evidence="2 10">2.7.1.148</ecNumber>
    </recommendedName>
    <alternativeName>
        <fullName evidence="9 10">4-(cytidine-5'-diphospho)-2-C-methyl-D-erythritol kinase</fullName>
    </alternativeName>
</protein>
<dbReference type="InterPro" id="IPR004424">
    <property type="entry name" value="IspE"/>
</dbReference>
<feature type="active site" evidence="10">
    <location>
        <position position="148"/>
    </location>
</feature>